<keyword evidence="2 4" id="KW-0238">DNA-binding</keyword>
<evidence type="ECO:0000256" key="3">
    <source>
        <dbReference type="ARBA" id="ARBA00023163"/>
    </source>
</evidence>
<dbReference type="SUPFAM" id="SSF46689">
    <property type="entry name" value="Homeodomain-like"/>
    <property type="match status" value="1"/>
</dbReference>
<dbReference type="EMBL" id="BNJK01000002">
    <property type="protein sequence ID" value="GHO99240.1"/>
    <property type="molecule type" value="Genomic_DNA"/>
</dbReference>
<dbReference type="GO" id="GO:0003700">
    <property type="term" value="F:DNA-binding transcription factor activity"/>
    <property type="evidence" value="ECO:0007669"/>
    <property type="project" value="TreeGrafter"/>
</dbReference>
<sequence length="241" mass="26884">MGIDENERKQAILDAGARLLLQHGYNKTTMSDVADAVGLNRALIYQHFKSKDELVEALIMRELQGYGKAWIKALEADPQGGTVASLYRVTLQIINENNLRAAIHTRDEQTFGKYLRKPNNLFEQMPDSSYMTRDFLQIMQDAGAVRRDVNINALAVILDALTPALLETLSVRVAEVRGEATSSNRPTADELMTTLAEMLDRMLTPPEGANLEAGKAAFRHMLEVAQTHMNTRIEQQQAEAT</sequence>
<keyword evidence="1" id="KW-0805">Transcription regulation</keyword>
<dbReference type="PROSITE" id="PS01081">
    <property type="entry name" value="HTH_TETR_1"/>
    <property type="match status" value="1"/>
</dbReference>
<gene>
    <name evidence="6" type="ORF">KSF_092880</name>
</gene>
<dbReference type="InterPro" id="IPR023772">
    <property type="entry name" value="DNA-bd_HTH_TetR-type_CS"/>
</dbReference>
<accession>A0A8J3IYR1</accession>
<reference evidence="6" key="1">
    <citation type="submission" date="2020-10" db="EMBL/GenBank/DDBJ databases">
        <title>Taxonomic study of unclassified bacteria belonging to the class Ktedonobacteria.</title>
        <authorList>
            <person name="Yabe S."/>
            <person name="Wang C.M."/>
            <person name="Zheng Y."/>
            <person name="Sakai Y."/>
            <person name="Cavaletti L."/>
            <person name="Monciardini P."/>
            <person name="Donadio S."/>
        </authorList>
    </citation>
    <scope>NUCLEOTIDE SEQUENCE</scope>
    <source>
        <strain evidence="6">ID150040</strain>
    </source>
</reference>
<dbReference type="Gene3D" id="1.10.357.10">
    <property type="entry name" value="Tetracycline Repressor, domain 2"/>
    <property type="match status" value="1"/>
</dbReference>
<evidence type="ECO:0000256" key="1">
    <source>
        <dbReference type="ARBA" id="ARBA00023015"/>
    </source>
</evidence>
<dbReference type="InterPro" id="IPR001647">
    <property type="entry name" value="HTH_TetR"/>
</dbReference>
<dbReference type="AlphaFoldDB" id="A0A8J3IYR1"/>
<proteinExistence type="predicted"/>
<dbReference type="PROSITE" id="PS50977">
    <property type="entry name" value="HTH_TETR_2"/>
    <property type="match status" value="1"/>
</dbReference>
<dbReference type="InterPro" id="IPR050109">
    <property type="entry name" value="HTH-type_TetR-like_transc_reg"/>
</dbReference>
<protein>
    <recommendedName>
        <fullName evidence="5">HTH tetR-type domain-containing protein</fullName>
    </recommendedName>
</protein>
<name>A0A8J3IYR1_9CHLR</name>
<evidence type="ECO:0000256" key="2">
    <source>
        <dbReference type="ARBA" id="ARBA00023125"/>
    </source>
</evidence>
<evidence type="ECO:0000313" key="7">
    <source>
        <dbReference type="Proteomes" id="UP000597444"/>
    </source>
</evidence>
<feature type="domain" description="HTH tetR-type" evidence="5">
    <location>
        <begin position="6"/>
        <end position="66"/>
    </location>
</feature>
<evidence type="ECO:0000259" key="5">
    <source>
        <dbReference type="PROSITE" id="PS50977"/>
    </source>
</evidence>
<dbReference type="GO" id="GO:0000976">
    <property type="term" value="F:transcription cis-regulatory region binding"/>
    <property type="evidence" value="ECO:0007669"/>
    <property type="project" value="TreeGrafter"/>
</dbReference>
<evidence type="ECO:0000256" key="4">
    <source>
        <dbReference type="PROSITE-ProRule" id="PRU00335"/>
    </source>
</evidence>
<dbReference type="Proteomes" id="UP000597444">
    <property type="component" value="Unassembled WGS sequence"/>
</dbReference>
<feature type="DNA-binding region" description="H-T-H motif" evidence="4">
    <location>
        <begin position="29"/>
        <end position="48"/>
    </location>
</feature>
<comment type="caution">
    <text evidence="6">The sequence shown here is derived from an EMBL/GenBank/DDBJ whole genome shotgun (WGS) entry which is preliminary data.</text>
</comment>
<keyword evidence="3" id="KW-0804">Transcription</keyword>
<evidence type="ECO:0000313" key="6">
    <source>
        <dbReference type="EMBL" id="GHO99240.1"/>
    </source>
</evidence>
<dbReference type="Pfam" id="PF00440">
    <property type="entry name" value="TetR_N"/>
    <property type="match status" value="1"/>
</dbReference>
<dbReference type="PANTHER" id="PTHR30055:SF234">
    <property type="entry name" value="HTH-TYPE TRANSCRIPTIONAL REGULATOR BETI"/>
    <property type="match status" value="1"/>
</dbReference>
<dbReference type="RefSeq" id="WP_220209889.1">
    <property type="nucleotide sequence ID" value="NZ_BNJK01000002.1"/>
</dbReference>
<dbReference type="PRINTS" id="PR00455">
    <property type="entry name" value="HTHTETR"/>
</dbReference>
<dbReference type="InterPro" id="IPR009057">
    <property type="entry name" value="Homeodomain-like_sf"/>
</dbReference>
<keyword evidence="7" id="KW-1185">Reference proteome</keyword>
<dbReference type="PANTHER" id="PTHR30055">
    <property type="entry name" value="HTH-TYPE TRANSCRIPTIONAL REGULATOR RUTR"/>
    <property type="match status" value="1"/>
</dbReference>
<organism evidence="6 7">
    <name type="scientific">Reticulibacter mediterranei</name>
    <dbReference type="NCBI Taxonomy" id="2778369"/>
    <lineage>
        <taxon>Bacteria</taxon>
        <taxon>Bacillati</taxon>
        <taxon>Chloroflexota</taxon>
        <taxon>Ktedonobacteria</taxon>
        <taxon>Ktedonobacterales</taxon>
        <taxon>Reticulibacteraceae</taxon>
        <taxon>Reticulibacter</taxon>
    </lineage>
</organism>